<keyword evidence="4 7" id="KW-0704">Schiff base</keyword>
<dbReference type="Proteomes" id="UP000295814">
    <property type="component" value="Unassembled WGS sequence"/>
</dbReference>
<dbReference type="GO" id="GO:0009264">
    <property type="term" value="P:deoxyribonucleotide catabolic process"/>
    <property type="evidence" value="ECO:0007669"/>
    <property type="project" value="UniProtKB-UniRule"/>
</dbReference>
<dbReference type="PANTHER" id="PTHR10889:SF1">
    <property type="entry name" value="DEOXYRIBOSE-PHOSPHATE ALDOLASE"/>
    <property type="match status" value="1"/>
</dbReference>
<dbReference type="SUPFAM" id="SSF51569">
    <property type="entry name" value="Aldolase"/>
    <property type="match status" value="1"/>
</dbReference>
<reference evidence="8 9" key="1">
    <citation type="submission" date="2019-03" db="EMBL/GenBank/DDBJ databases">
        <authorList>
            <person name="Zhong Y.L."/>
        </authorList>
    </citation>
    <scope>NUCLEOTIDE SEQUENCE [LARGE SCALE GENOMIC DNA]</scope>
    <source>
        <strain evidence="8 9">W255</strain>
    </source>
</reference>
<dbReference type="GO" id="GO:0016052">
    <property type="term" value="P:carbohydrate catabolic process"/>
    <property type="evidence" value="ECO:0007669"/>
    <property type="project" value="TreeGrafter"/>
</dbReference>
<dbReference type="SMART" id="SM01133">
    <property type="entry name" value="DeoC"/>
    <property type="match status" value="1"/>
</dbReference>
<evidence type="ECO:0000256" key="6">
    <source>
        <dbReference type="ARBA" id="ARBA00056337"/>
    </source>
</evidence>
<comment type="subcellular location">
    <subcellularLocation>
        <location evidence="7">Cytoplasm</location>
    </subcellularLocation>
</comment>
<evidence type="ECO:0000313" key="9">
    <source>
        <dbReference type="Proteomes" id="UP000295814"/>
    </source>
</evidence>
<dbReference type="RefSeq" id="WP_133355486.1">
    <property type="nucleotide sequence ID" value="NZ_SMZJ02000004.1"/>
</dbReference>
<dbReference type="GO" id="GO:0005737">
    <property type="term" value="C:cytoplasm"/>
    <property type="evidence" value="ECO:0007669"/>
    <property type="project" value="UniProtKB-SubCell"/>
</dbReference>
<comment type="caution">
    <text evidence="8">The sequence shown here is derived from an EMBL/GenBank/DDBJ whole genome shotgun (WGS) entry which is preliminary data.</text>
</comment>
<dbReference type="InterPro" id="IPR013785">
    <property type="entry name" value="Aldolase_TIM"/>
</dbReference>
<accession>A0A562YEJ9</accession>
<dbReference type="CDD" id="cd00959">
    <property type="entry name" value="DeoC"/>
    <property type="match status" value="1"/>
</dbReference>
<reference evidence="8 9" key="2">
    <citation type="submission" date="2019-07" db="EMBL/GenBank/DDBJ databases">
        <title>Seonamhaeicola sp. W255 draft genome.</title>
        <authorList>
            <person name="Zhang X.-Y."/>
            <person name="Zhang R."/>
            <person name="Zhong Y.-L."/>
            <person name="Du Z.-J."/>
        </authorList>
    </citation>
    <scope>NUCLEOTIDE SEQUENCE [LARGE SCALE GENOMIC DNA]</scope>
    <source>
        <strain evidence="8 9">W255</strain>
    </source>
</reference>
<dbReference type="FunFam" id="3.20.20.70:FF:000044">
    <property type="entry name" value="Deoxyribose-phosphate aldolase"/>
    <property type="match status" value="1"/>
</dbReference>
<name>A0A562YEJ9_9FLAO</name>
<dbReference type="InterPro" id="IPR011343">
    <property type="entry name" value="DeoC"/>
</dbReference>
<dbReference type="HAMAP" id="MF_00114">
    <property type="entry name" value="DeoC_type1"/>
    <property type="match status" value="1"/>
</dbReference>
<dbReference type="AlphaFoldDB" id="A0A562YEJ9"/>
<comment type="function">
    <text evidence="6 7">Catalyzes a reversible aldol reaction between acetaldehyde and D-glyceraldehyde 3-phosphate to generate 2-deoxy-D-ribose 5-phosphate.</text>
</comment>
<gene>
    <name evidence="7 8" type="primary">deoC</name>
    <name evidence="8" type="ORF">E1J38_007805</name>
</gene>
<proteinExistence type="inferred from homology"/>
<sequence>MNLFKNFELTQLHPSTTERDIIDLCQEARAIEAHSVCINSSYVALAKQLLEGSNVKIVSTVGFPFGTTDTLSKIHEAKKAIENGANEIDMVINLGLFKSKNYVSVLKDVIDVKLAIGSIPLKVIIEISELNKNEVIKACQICLDAKVDYIKTSTGFSKGGATLTVVKILKKSVKNRIKICAFDGINDEESASKYMDIGVDRIGITSAFKANEVAA</sequence>
<dbReference type="EC" id="4.1.2.4" evidence="7"/>
<dbReference type="InterPro" id="IPR002915">
    <property type="entry name" value="DeoC/FbaB/LacD_aldolase"/>
</dbReference>
<dbReference type="InterPro" id="IPR028581">
    <property type="entry name" value="DeoC_typeI"/>
</dbReference>
<comment type="catalytic activity">
    <reaction evidence="5 7">
        <text>2-deoxy-D-ribose 5-phosphate = D-glyceraldehyde 3-phosphate + acetaldehyde</text>
        <dbReference type="Rhea" id="RHEA:12821"/>
        <dbReference type="ChEBI" id="CHEBI:15343"/>
        <dbReference type="ChEBI" id="CHEBI:59776"/>
        <dbReference type="ChEBI" id="CHEBI:62877"/>
        <dbReference type="EC" id="4.1.2.4"/>
    </reaction>
</comment>
<comment type="pathway">
    <text evidence="7">Carbohydrate degradation; 2-deoxy-D-ribose 1-phosphate degradation; D-glyceraldehyde 3-phosphate and acetaldehyde from 2-deoxy-alpha-D-ribose 1-phosphate: step 2/2.</text>
</comment>
<dbReference type="Gene3D" id="3.20.20.70">
    <property type="entry name" value="Aldolase class I"/>
    <property type="match status" value="1"/>
</dbReference>
<evidence type="ECO:0000256" key="1">
    <source>
        <dbReference type="ARBA" id="ARBA00010936"/>
    </source>
</evidence>
<evidence type="ECO:0000256" key="4">
    <source>
        <dbReference type="ARBA" id="ARBA00023270"/>
    </source>
</evidence>
<dbReference type="PANTHER" id="PTHR10889">
    <property type="entry name" value="DEOXYRIBOSE-PHOSPHATE ALDOLASE"/>
    <property type="match status" value="1"/>
</dbReference>
<evidence type="ECO:0000256" key="2">
    <source>
        <dbReference type="ARBA" id="ARBA00022490"/>
    </source>
</evidence>
<comment type="similarity">
    <text evidence="1 7">Belongs to the DeoC/FbaB aldolase family. DeoC type 1 subfamily.</text>
</comment>
<feature type="active site" description="Proton donor/acceptor" evidence="7">
    <location>
        <position position="89"/>
    </location>
</feature>
<evidence type="ECO:0000313" key="8">
    <source>
        <dbReference type="EMBL" id="TWO32763.1"/>
    </source>
</evidence>
<organism evidence="8 9">
    <name type="scientific">Seonamhaeicola sediminis</name>
    <dbReference type="NCBI Taxonomy" id="2528206"/>
    <lineage>
        <taxon>Bacteria</taxon>
        <taxon>Pseudomonadati</taxon>
        <taxon>Bacteroidota</taxon>
        <taxon>Flavobacteriia</taxon>
        <taxon>Flavobacteriales</taxon>
        <taxon>Flavobacteriaceae</taxon>
    </lineage>
</organism>
<dbReference type="GO" id="GO:0006018">
    <property type="term" value="P:2-deoxyribose 1-phosphate catabolic process"/>
    <property type="evidence" value="ECO:0007669"/>
    <property type="project" value="UniProtKB-UniRule"/>
</dbReference>
<keyword evidence="2 7" id="KW-0963">Cytoplasm</keyword>
<feature type="active site" description="Schiff-base intermediate with acetaldehyde" evidence="7">
    <location>
        <position position="151"/>
    </location>
</feature>
<evidence type="ECO:0000256" key="5">
    <source>
        <dbReference type="ARBA" id="ARBA00048791"/>
    </source>
</evidence>
<dbReference type="PIRSF" id="PIRSF001357">
    <property type="entry name" value="DeoC"/>
    <property type="match status" value="1"/>
</dbReference>
<dbReference type="EMBL" id="SMZJ02000004">
    <property type="protein sequence ID" value="TWO32763.1"/>
    <property type="molecule type" value="Genomic_DNA"/>
</dbReference>
<evidence type="ECO:0000256" key="3">
    <source>
        <dbReference type="ARBA" id="ARBA00023239"/>
    </source>
</evidence>
<protein>
    <recommendedName>
        <fullName evidence="7">Deoxyribose-phosphate aldolase</fullName>
        <shortName evidence="7">DERA</shortName>
        <ecNumber evidence="7">4.1.2.4</ecNumber>
    </recommendedName>
    <alternativeName>
        <fullName evidence="7">2-deoxy-D-ribose 5-phosphate aldolase</fullName>
    </alternativeName>
    <alternativeName>
        <fullName evidence="7">Phosphodeoxyriboaldolase</fullName>
        <shortName evidence="7">Deoxyriboaldolase</shortName>
    </alternativeName>
</protein>
<dbReference type="Pfam" id="PF01791">
    <property type="entry name" value="DeoC"/>
    <property type="match status" value="1"/>
</dbReference>
<dbReference type="GO" id="GO:0004139">
    <property type="term" value="F:deoxyribose-phosphate aldolase activity"/>
    <property type="evidence" value="ECO:0007669"/>
    <property type="project" value="UniProtKB-UniRule"/>
</dbReference>
<comment type="caution">
    <text evidence="7">Lacks conserved residue(s) required for the propagation of feature annotation.</text>
</comment>
<keyword evidence="9" id="KW-1185">Reference proteome</keyword>
<dbReference type="NCBIfam" id="TIGR00126">
    <property type="entry name" value="deoC"/>
    <property type="match status" value="1"/>
</dbReference>
<dbReference type="OrthoDB" id="9778711at2"/>
<dbReference type="UniPathway" id="UPA00002">
    <property type="reaction ID" value="UER00468"/>
</dbReference>
<keyword evidence="3 7" id="KW-0456">Lyase</keyword>
<evidence type="ECO:0000256" key="7">
    <source>
        <dbReference type="HAMAP-Rule" id="MF_00114"/>
    </source>
</evidence>